<dbReference type="GO" id="GO:0016829">
    <property type="term" value="F:lyase activity"/>
    <property type="evidence" value="ECO:0007669"/>
    <property type="project" value="UniProtKB-KW"/>
</dbReference>
<dbReference type="PANTHER" id="PTHR43359:SF1">
    <property type="entry name" value="FORMATE HYDROGENLYASE SUBUNIT 4-RELATED"/>
    <property type="match status" value="1"/>
</dbReference>
<dbReference type="InterPro" id="IPR001694">
    <property type="entry name" value="NADH_UbQ_OxRdtase_su1/FPO"/>
</dbReference>
<protein>
    <submittedName>
        <fullName evidence="6">Formate hydrogenlyase subunit 4</fullName>
    </submittedName>
</protein>
<feature type="transmembrane region" description="Helical" evidence="5">
    <location>
        <begin position="224"/>
        <end position="245"/>
    </location>
</feature>
<organism evidence="6 7">
    <name type="scientific">Carboxydocella sporoproducens DSM 16521</name>
    <dbReference type="NCBI Taxonomy" id="1121270"/>
    <lineage>
        <taxon>Bacteria</taxon>
        <taxon>Bacillati</taxon>
        <taxon>Bacillota</taxon>
        <taxon>Clostridia</taxon>
        <taxon>Eubacteriales</taxon>
        <taxon>Clostridiales Family XVI. Incertae Sedis</taxon>
        <taxon>Carboxydocella</taxon>
    </lineage>
</organism>
<evidence type="ECO:0000313" key="6">
    <source>
        <dbReference type="EMBL" id="SKA26183.1"/>
    </source>
</evidence>
<name>A0A1T4SD78_9FIRM</name>
<evidence type="ECO:0000313" key="7">
    <source>
        <dbReference type="Proteomes" id="UP000189933"/>
    </source>
</evidence>
<evidence type="ECO:0000256" key="2">
    <source>
        <dbReference type="ARBA" id="ARBA00022692"/>
    </source>
</evidence>
<reference evidence="7" key="1">
    <citation type="submission" date="2017-02" db="EMBL/GenBank/DDBJ databases">
        <authorList>
            <person name="Varghese N."/>
            <person name="Submissions S."/>
        </authorList>
    </citation>
    <scope>NUCLEOTIDE SEQUENCE [LARGE SCALE GENOMIC DNA]</scope>
    <source>
        <strain evidence="7">DSM 16521</strain>
    </source>
</reference>
<dbReference type="PANTHER" id="PTHR43359">
    <property type="entry name" value="FORMATE HYDROGENLYASE SUBUNIT 4"/>
    <property type="match status" value="1"/>
</dbReference>
<dbReference type="GO" id="GO:0005886">
    <property type="term" value="C:plasma membrane"/>
    <property type="evidence" value="ECO:0007669"/>
    <property type="project" value="TreeGrafter"/>
</dbReference>
<sequence>MFQALQGICQSLALFFLAPLLLGSIKKQKAFWQNRQGPGLLQPYRDFHKFLRKEPVVAQPTSWISRIAPYGVLLLTIAAFWFIPLGKWPAATAGWADWLVLLYLLAALRLLLVLAGLDSASAFGGEGSSRELFISTLVEPALFLILLTVSLSAGSQDLGQISNFMRQQGLAAFSPAYFLGLLSLLIVTIAETGRIPVDNPDTHLELTMVHEGMLLEFGGKYLGMLHWAAAAKEVLILSLVIALYLPWTPAWAGPAGWLADLFFFLLKLFALGSLLAVIETALAKLRIFRVPDLLGAAFLLALLANLSHYVIGG</sequence>
<dbReference type="Pfam" id="PF00146">
    <property type="entry name" value="NADHdh"/>
    <property type="match status" value="1"/>
</dbReference>
<keyword evidence="2 5" id="KW-0812">Transmembrane</keyword>
<proteinExistence type="predicted"/>
<dbReference type="AlphaFoldDB" id="A0A1T4SD78"/>
<feature type="transmembrane region" description="Helical" evidence="5">
    <location>
        <begin position="132"/>
        <end position="149"/>
    </location>
</feature>
<dbReference type="Proteomes" id="UP000189933">
    <property type="component" value="Unassembled WGS sequence"/>
</dbReference>
<evidence type="ECO:0000256" key="5">
    <source>
        <dbReference type="SAM" id="Phobius"/>
    </source>
</evidence>
<dbReference type="OrthoDB" id="9778499at2"/>
<keyword evidence="7" id="KW-1185">Reference proteome</keyword>
<keyword evidence="6" id="KW-0456">Lyase</keyword>
<gene>
    <name evidence="6" type="ORF">SAMN02745885_02610</name>
</gene>
<dbReference type="RefSeq" id="WP_107758373.1">
    <property type="nucleotide sequence ID" value="NZ_FUXM01000052.1"/>
</dbReference>
<keyword evidence="3 5" id="KW-1133">Transmembrane helix</keyword>
<feature type="transmembrane region" description="Helical" evidence="5">
    <location>
        <begin position="67"/>
        <end position="86"/>
    </location>
</feature>
<accession>A0A1T4SD78</accession>
<feature type="transmembrane region" description="Helical" evidence="5">
    <location>
        <begin position="257"/>
        <end position="278"/>
    </location>
</feature>
<comment type="subcellular location">
    <subcellularLocation>
        <location evidence="1">Membrane</location>
        <topology evidence="1">Multi-pass membrane protein</topology>
    </subcellularLocation>
</comment>
<feature type="transmembrane region" description="Helical" evidence="5">
    <location>
        <begin position="170"/>
        <end position="190"/>
    </location>
</feature>
<evidence type="ECO:0000256" key="3">
    <source>
        <dbReference type="ARBA" id="ARBA00022989"/>
    </source>
</evidence>
<keyword evidence="4 5" id="KW-0472">Membrane</keyword>
<feature type="transmembrane region" description="Helical" evidence="5">
    <location>
        <begin position="98"/>
        <end position="117"/>
    </location>
</feature>
<evidence type="ECO:0000256" key="4">
    <source>
        <dbReference type="ARBA" id="ARBA00023136"/>
    </source>
</evidence>
<dbReference type="EMBL" id="FUXM01000052">
    <property type="protein sequence ID" value="SKA26183.1"/>
    <property type="molecule type" value="Genomic_DNA"/>
</dbReference>
<dbReference type="InterPro" id="IPR052561">
    <property type="entry name" value="ComplexI_Subunit1"/>
</dbReference>
<evidence type="ECO:0000256" key="1">
    <source>
        <dbReference type="ARBA" id="ARBA00004141"/>
    </source>
</evidence>
<feature type="transmembrane region" description="Helical" evidence="5">
    <location>
        <begin position="293"/>
        <end position="311"/>
    </location>
</feature>